<sequence>MSPGKVRVVRYLKGCPGQGILLRSDNDLQLYGWCDSDSAACPLTRRSLTGYFVQLGKSSISWKTKKQHTVSRSSTEAEYRSMATITCEMKWLKALLLSLGVSHSCPMKLYCDSQAALHIAANPVFHEGTKHIEVDCHFIRDEILRGTIRPTYVPGVISFELKLLTKVKRVRDQILD</sequence>
<proteinExistence type="predicted"/>
<gene>
    <name evidence="1" type="ORF">Tco_0951749</name>
</gene>
<comment type="caution">
    <text evidence="1">The sequence shown here is derived from an EMBL/GenBank/DDBJ whole genome shotgun (WGS) entry which is preliminary data.</text>
</comment>
<dbReference type="EMBL" id="BQNB010015696">
    <property type="protein sequence ID" value="GJT43034.1"/>
    <property type="molecule type" value="Genomic_DNA"/>
</dbReference>
<dbReference type="CDD" id="cd09272">
    <property type="entry name" value="RNase_HI_RT_Ty1"/>
    <property type="match status" value="1"/>
</dbReference>
<accession>A0ABQ5E118</accession>
<dbReference type="SUPFAM" id="SSF56672">
    <property type="entry name" value="DNA/RNA polymerases"/>
    <property type="match status" value="1"/>
</dbReference>
<reference evidence="1" key="1">
    <citation type="journal article" date="2022" name="Int. J. Mol. Sci.">
        <title>Draft Genome of Tanacetum Coccineum: Genomic Comparison of Closely Related Tanacetum-Family Plants.</title>
        <authorList>
            <person name="Yamashiro T."/>
            <person name="Shiraishi A."/>
            <person name="Nakayama K."/>
            <person name="Satake H."/>
        </authorList>
    </citation>
    <scope>NUCLEOTIDE SEQUENCE</scope>
</reference>
<dbReference type="Proteomes" id="UP001151760">
    <property type="component" value="Unassembled WGS sequence"/>
</dbReference>
<evidence type="ECO:0000313" key="1">
    <source>
        <dbReference type="EMBL" id="GJT43034.1"/>
    </source>
</evidence>
<evidence type="ECO:0000313" key="2">
    <source>
        <dbReference type="Proteomes" id="UP001151760"/>
    </source>
</evidence>
<organism evidence="1 2">
    <name type="scientific">Tanacetum coccineum</name>
    <dbReference type="NCBI Taxonomy" id="301880"/>
    <lineage>
        <taxon>Eukaryota</taxon>
        <taxon>Viridiplantae</taxon>
        <taxon>Streptophyta</taxon>
        <taxon>Embryophyta</taxon>
        <taxon>Tracheophyta</taxon>
        <taxon>Spermatophyta</taxon>
        <taxon>Magnoliopsida</taxon>
        <taxon>eudicotyledons</taxon>
        <taxon>Gunneridae</taxon>
        <taxon>Pentapetalae</taxon>
        <taxon>asterids</taxon>
        <taxon>campanulids</taxon>
        <taxon>Asterales</taxon>
        <taxon>Asteraceae</taxon>
        <taxon>Asteroideae</taxon>
        <taxon>Anthemideae</taxon>
        <taxon>Anthemidinae</taxon>
        <taxon>Tanacetum</taxon>
    </lineage>
</organism>
<name>A0ABQ5E118_9ASTR</name>
<dbReference type="PANTHER" id="PTHR11439">
    <property type="entry name" value="GAG-POL-RELATED RETROTRANSPOSON"/>
    <property type="match status" value="1"/>
</dbReference>
<dbReference type="InterPro" id="IPR043502">
    <property type="entry name" value="DNA/RNA_pol_sf"/>
</dbReference>
<keyword evidence="2" id="KW-1185">Reference proteome</keyword>
<dbReference type="PANTHER" id="PTHR11439:SF462">
    <property type="match status" value="1"/>
</dbReference>
<reference evidence="1" key="2">
    <citation type="submission" date="2022-01" db="EMBL/GenBank/DDBJ databases">
        <authorList>
            <person name="Yamashiro T."/>
            <person name="Shiraishi A."/>
            <person name="Satake H."/>
            <person name="Nakayama K."/>
        </authorList>
    </citation>
    <scope>NUCLEOTIDE SEQUENCE</scope>
</reference>
<protein>
    <submittedName>
        <fullName evidence="1">Copia protein</fullName>
    </submittedName>
</protein>